<accession>A0AB40CUD5</accession>
<dbReference type="PROSITE" id="PS50118">
    <property type="entry name" value="HMG_BOX_2"/>
    <property type="match status" value="1"/>
</dbReference>
<dbReference type="Gene3D" id="1.10.150.60">
    <property type="entry name" value="ARID DNA-binding domain"/>
    <property type="match status" value="1"/>
</dbReference>
<proteinExistence type="predicted"/>
<keyword evidence="1" id="KW-0238">DNA-binding</keyword>
<dbReference type="InterPro" id="IPR036910">
    <property type="entry name" value="HMG_box_dom_sf"/>
</dbReference>
<dbReference type="InterPro" id="IPR001606">
    <property type="entry name" value="ARID_dom"/>
</dbReference>
<protein>
    <submittedName>
        <fullName evidence="6">LOW QUALITY PROTEIN: high mobility group B protein 9-like</fullName>
    </submittedName>
</protein>
<feature type="region of interest" description="Disordered" evidence="2">
    <location>
        <begin position="363"/>
        <end position="389"/>
    </location>
</feature>
<gene>
    <name evidence="6" type="primary">LOC120280085</name>
</gene>
<dbReference type="InterPro" id="IPR045303">
    <property type="entry name" value="ARID_HMGB9-like"/>
</dbReference>
<dbReference type="Proteomes" id="UP001515500">
    <property type="component" value="Chromosome 2"/>
</dbReference>
<dbReference type="AlphaFoldDB" id="A0AB40CUD5"/>
<feature type="domain" description="HMG box" evidence="3">
    <location>
        <begin position="294"/>
        <end position="361"/>
    </location>
</feature>
<evidence type="ECO:0000256" key="1">
    <source>
        <dbReference type="PROSITE-ProRule" id="PRU00267"/>
    </source>
</evidence>
<dbReference type="SUPFAM" id="SSF46774">
    <property type="entry name" value="ARID-like"/>
    <property type="match status" value="1"/>
</dbReference>
<dbReference type="GeneID" id="120280085"/>
<dbReference type="PANTHER" id="PTHR46691">
    <property type="entry name" value="HIGH MOBILITY GROUP B PROTEIN 9"/>
    <property type="match status" value="1"/>
</dbReference>
<dbReference type="Pfam" id="PF09011">
    <property type="entry name" value="HMG_box_2"/>
    <property type="match status" value="1"/>
</dbReference>
<evidence type="ECO:0000259" key="3">
    <source>
        <dbReference type="PROSITE" id="PS50118"/>
    </source>
</evidence>
<feature type="compositionally biased region" description="Basic and acidic residues" evidence="2">
    <location>
        <begin position="209"/>
        <end position="219"/>
    </location>
</feature>
<evidence type="ECO:0000313" key="6">
    <source>
        <dbReference type="RefSeq" id="XP_039142753.1"/>
    </source>
</evidence>
<keyword evidence="1" id="KW-0539">Nucleus</keyword>
<evidence type="ECO:0000313" key="5">
    <source>
        <dbReference type="Proteomes" id="UP001515500"/>
    </source>
</evidence>
<feature type="region of interest" description="Disordered" evidence="2">
    <location>
        <begin position="1"/>
        <end position="22"/>
    </location>
</feature>
<name>A0AB40CUD5_DIOCR</name>
<sequence length="389" mass="43515">MMEDEKNESGGSEKVGEKEKEPAMNEVQHMVVHHGGGGGGGPPLIYPTPLATHEEIVKNHVVFMDALRSFHSSMSTKFMIPVIGGKDLDLHQLYVQVTLRGGLEKVILGRKWREVIAVFNFPSTTTSASFVLRKYYLSLLHHFEQVYFFGAKGPLILPAEALQTKSPSGKLERARPSSSETYMASSSRKRVFSEAEKKAAQTLASVSDGGEHSEDRSGPGDRFNFSVSGTIDGKFDYGYFVTVKMNSEILKGVLYHAPPSTSSPHAAPSNKAVVVYSPEQAQRRQKRYRDPAHPKPNRSAYNFFFAQKACPIEGNIQRREREFSKMIGESWNKLSDEERSVYQEISKKDKERYGNEMKEYRARQRIGMPGTARIDPNADTSNADTNPNV</sequence>
<evidence type="ECO:0000256" key="2">
    <source>
        <dbReference type="SAM" id="MobiDB-lite"/>
    </source>
</evidence>
<dbReference type="CDD" id="cd22009">
    <property type="entry name" value="HMG-box_AtHMGB9-like"/>
    <property type="match status" value="1"/>
</dbReference>
<dbReference type="RefSeq" id="XP_039142753.1">
    <property type="nucleotide sequence ID" value="XM_039286819.1"/>
</dbReference>
<reference evidence="6" key="1">
    <citation type="submission" date="2025-08" db="UniProtKB">
        <authorList>
            <consortium name="RefSeq"/>
        </authorList>
    </citation>
    <scope>IDENTIFICATION</scope>
</reference>
<dbReference type="CDD" id="cd16872">
    <property type="entry name" value="ARID_HMGB9-like"/>
    <property type="match status" value="1"/>
</dbReference>
<feature type="compositionally biased region" description="Polar residues" evidence="2">
    <location>
        <begin position="176"/>
        <end position="186"/>
    </location>
</feature>
<dbReference type="Pfam" id="PF01388">
    <property type="entry name" value="ARID"/>
    <property type="match status" value="1"/>
</dbReference>
<dbReference type="SMART" id="SM01014">
    <property type="entry name" value="ARID"/>
    <property type="match status" value="1"/>
</dbReference>
<feature type="region of interest" description="Disordered" evidence="2">
    <location>
        <begin position="167"/>
        <end position="190"/>
    </location>
</feature>
<dbReference type="InterPro" id="IPR036431">
    <property type="entry name" value="ARID_dom_sf"/>
</dbReference>
<dbReference type="GO" id="GO:0003677">
    <property type="term" value="F:DNA binding"/>
    <property type="evidence" value="ECO:0007669"/>
    <property type="project" value="UniProtKB-UniRule"/>
</dbReference>
<dbReference type="GO" id="GO:0005634">
    <property type="term" value="C:nucleus"/>
    <property type="evidence" value="ECO:0007669"/>
    <property type="project" value="UniProtKB-UniRule"/>
</dbReference>
<organism evidence="5 6">
    <name type="scientific">Dioscorea cayennensis subsp. rotundata</name>
    <name type="common">White Guinea yam</name>
    <name type="synonym">Dioscorea rotundata</name>
    <dbReference type="NCBI Taxonomy" id="55577"/>
    <lineage>
        <taxon>Eukaryota</taxon>
        <taxon>Viridiplantae</taxon>
        <taxon>Streptophyta</taxon>
        <taxon>Embryophyta</taxon>
        <taxon>Tracheophyta</taxon>
        <taxon>Spermatophyta</taxon>
        <taxon>Magnoliopsida</taxon>
        <taxon>Liliopsida</taxon>
        <taxon>Dioscoreales</taxon>
        <taxon>Dioscoreaceae</taxon>
        <taxon>Dioscorea</taxon>
    </lineage>
</organism>
<dbReference type="SMART" id="SM00501">
    <property type="entry name" value="BRIGHT"/>
    <property type="match status" value="1"/>
</dbReference>
<dbReference type="PROSITE" id="PS51011">
    <property type="entry name" value="ARID"/>
    <property type="match status" value="1"/>
</dbReference>
<feature type="DNA-binding region" description="HMG box" evidence="1">
    <location>
        <begin position="294"/>
        <end position="361"/>
    </location>
</feature>
<feature type="compositionally biased region" description="Polar residues" evidence="2">
    <location>
        <begin position="378"/>
        <end position="389"/>
    </location>
</feature>
<dbReference type="PANTHER" id="PTHR46691:SF1">
    <property type="entry name" value="AT-RICH INTERACTIVE DOMAIN-CONTAINING PROTEIN 2"/>
    <property type="match status" value="1"/>
</dbReference>
<feature type="region of interest" description="Disordered" evidence="2">
    <location>
        <begin position="277"/>
        <end position="297"/>
    </location>
</feature>
<dbReference type="InterPro" id="IPR009071">
    <property type="entry name" value="HMG_box_dom"/>
</dbReference>
<feature type="region of interest" description="Disordered" evidence="2">
    <location>
        <begin position="202"/>
        <end position="223"/>
    </location>
</feature>
<dbReference type="Gene3D" id="1.10.30.10">
    <property type="entry name" value="High mobility group box domain"/>
    <property type="match status" value="1"/>
</dbReference>
<dbReference type="SUPFAM" id="SSF47095">
    <property type="entry name" value="HMG-box"/>
    <property type="match status" value="1"/>
</dbReference>
<evidence type="ECO:0000259" key="4">
    <source>
        <dbReference type="PROSITE" id="PS51011"/>
    </source>
</evidence>
<dbReference type="SMART" id="SM00398">
    <property type="entry name" value="HMG"/>
    <property type="match status" value="1"/>
</dbReference>
<feature type="domain" description="ARID" evidence="4">
    <location>
        <begin position="57"/>
        <end position="148"/>
    </location>
</feature>
<keyword evidence="5" id="KW-1185">Reference proteome</keyword>